<keyword evidence="2" id="KW-1185">Reference proteome</keyword>
<reference evidence="1 2" key="1">
    <citation type="submission" date="2019-01" db="EMBL/GenBank/DDBJ databases">
        <authorList>
            <person name="Sayadi A."/>
        </authorList>
    </citation>
    <scope>NUCLEOTIDE SEQUENCE [LARGE SCALE GENOMIC DNA]</scope>
</reference>
<dbReference type="Proteomes" id="UP000410492">
    <property type="component" value="Unassembled WGS sequence"/>
</dbReference>
<name>A0A653DB17_CALMS</name>
<dbReference type="EMBL" id="CAACVG010011001">
    <property type="protein sequence ID" value="VEN57188.1"/>
    <property type="molecule type" value="Genomic_DNA"/>
</dbReference>
<proteinExistence type="predicted"/>
<gene>
    <name evidence="1" type="ORF">CALMAC_LOCUS15862</name>
</gene>
<accession>A0A653DB17</accession>
<protein>
    <submittedName>
        <fullName evidence="1">Uncharacterized protein</fullName>
    </submittedName>
</protein>
<dbReference type="AlphaFoldDB" id="A0A653DB17"/>
<evidence type="ECO:0000313" key="1">
    <source>
        <dbReference type="EMBL" id="VEN57188.1"/>
    </source>
</evidence>
<sequence length="40" mass="4739">MSLKLKKSNSPNYFMEKMHEDLLGIYPLIIILYKVAEHVM</sequence>
<organism evidence="1 2">
    <name type="scientific">Callosobruchus maculatus</name>
    <name type="common">Southern cowpea weevil</name>
    <name type="synonym">Pulse bruchid</name>
    <dbReference type="NCBI Taxonomy" id="64391"/>
    <lineage>
        <taxon>Eukaryota</taxon>
        <taxon>Metazoa</taxon>
        <taxon>Ecdysozoa</taxon>
        <taxon>Arthropoda</taxon>
        <taxon>Hexapoda</taxon>
        <taxon>Insecta</taxon>
        <taxon>Pterygota</taxon>
        <taxon>Neoptera</taxon>
        <taxon>Endopterygota</taxon>
        <taxon>Coleoptera</taxon>
        <taxon>Polyphaga</taxon>
        <taxon>Cucujiformia</taxon>
        <taxon>Chrysomeloidea</taxon>
        <taxon>Chrysomelidae</taxon>
        <taxon>Bruchinae</taxon>
        <taxon>Bruchini</taxon>
        <taxon>Callosobruchus</taxon>
    </lineage>
</organism>
<evidence type="ECO:0000313" key="2">
    <source>
        <dbReference type="Proteomes" id="UP000410492"/>
    </source>
</evidence>